<evidence type="ECO:0000256" key="1">
    <source>
        <dbReference type="SAM" id="Phobius"/>
    </source>
</evidence>
<dbReference type="AlphaFoldDB" id="A0A7W7W103"/>
<gene>
    <name evidence="2" type="ORF">F4561_000623</name>
</gene>
<dbReference type="EMBL" id="JACHJT010000001">
    <property type="protein sequence ID" value="MBB4929803.1"/>
    <property type="molecule type" value="Genomic_DNA"/>
</dbReference>
<dbReference type="InterPro" id="IPR024735">
    <property type="entry name" value="TcpC"/>
</dbReference>
<dbReference type="InterPro" id="IPR035628">
    <property type="entry name" value="TcpC_C"/>
</dbReference>
<evidence type="ECO:0000313" key="3">
    <source>
        <dbReference type="Proteomes" id="UP000523007"/>
    </source>
</evidence>
<dbReference type="RefSeq" id="WP_184574555.1">
    <property type="nucleotide sequence ID" value="NZ_JACHJT010000001.1"/>
</dbReference>
<feature type="transmembrane region" description="Helical" evidence="1">
    <location>
        <begin position="48"/>
        <end position="71"/>
    </location>
</feature>
<dbReference type="Pfam" id="PF12642">
    <property type="entry name" value="TpcC"/>
    <property type="match status" value="1"/>
</dbReference>
<keyword evidence="3" id="KW-1185">Reference proteome</keyword>
<keyword evidence="1" id="KW-1133">Transmembrane helix</keyword>
<reference evidence="2 3" key="1">
    <citation type="submission" date="2020-08" db="EMBL/GenBank/DDBJ databases">
        <title>Sequencing the genomes of 1000 actinobacteria strains.</title>
        <authorList>
            <person name="Klenk H.-P."/>
        </authorList>
    </citation>
    <scope>NUCLEOTIDE SEQUENCE [LARGE SCALE GENOMIC DNA]</scope>
    <source>
        <strain evidence="2 3">DSM 102030</strain>
    </source>
</reference>
<dbReference type="Proteomes" id="UP000523007">
    <property type="component" value="Unassembled WGS sequence"/>
</dbReference>
<evidence type="ECO:0008006" key="4">
    <source>
        <dbReference type="Google" id="ProtNLM"/>
    </source>
</evidence>
<keyword evidence="1" id="KW-0472">Membrane</keyword>
<comment type="caution">
    <text evidence="2">The sequence shown here is derived from an EMBL/GenBank/DDBJ whole genome shotgun (WGS) entry which is preliminary data.</text>
</comment>
<sequence>MFGRSTARRGATSQEEAVAADFDDYDAGYAPQPTRRGRRPRAGSGGRWWVWLGRAVLWAFIIVVIFNGIWLPFRGGLAQPSEEETADDSGPDFPTTAASAFAVRFANAYLNGEETAGANGERERAEVLAEFVPEGEASAFDNVSGELTGENIEVATIDVQDDENAVVTLSADVNGEPMSLDVPVYADENAALVVSGPPALLAAPSTAELPGGDAIENDTAVRDELQANLEGFFEAYAETPDHLTRYVEPGASVTELPADTVSFQEVDDVVVPVGSGNGEDVREATATVVWQLPGADEETTPTNIRQTYQLTVVKDGGNWYVRDIQGAPQSFND</sequence>
<organism evidence="2 3">
    <name type="scientific">Lipingzhangella halophila</name>
    <dbReference type="NCBI Taxonomy" id="1783352"/>
    <lineage>
        <taxon>Bacteria</taxon>
        <taxon>Bacillati</taxon>
        <taxon>Actinomycetota</taxon>
        <taxon>Actinomycetes</taxon>
        <taxon>Streptosporangiales</taxon>
        <taxon>Nocardiopsidaceae</taxon>
        <taxon>Lipingzhangella</taxon>
    </lineage>
</organism>
<name>A0A7W7W103_9ACTN</name>
<evidence type="ECO:0000313" key="2">
    <source>
        <dbReference type="EMBL" id="MBB4929803.1"/>
    </source>
</evidence>
<proteinExistence type="predicted"/>
<dbReference type="Gene3D" id="3.10.450.540">
    <property type="match status" value="1"/>
</dbReference>
<protein>
    <recommendedName>
        <fullName evidence="4">Conjugative transposon protein TcpC</fullName>
    </recommendedName>
</protein>
<dbReference type="CDD" id="cd16386">
    <property type="entry name" value="TcpC_N"/>
    <property type="match status" value="1"/>
</dbReference>
<keyword evidence="1" id="KW-0812">Transmembrane</keyword>
<accession>A0A7W7W103</accession>
<dbReference type="CDD" id="cd16428">
    <property type="entry name" value="TcpC_C"/>
    <property type="match status" value="1"/>
</dbReference>